<evidence type="ECO:0000256" key="1">
    <source>
        <dbReference type="SAM" id="MobiDB-lite"/>
    </source>
</evidence>
<evidence type="ECO:0000256" key="2">
    <source>
        <dbReference type="SAM" id="Phobius"/>
    </source>
</evidence>
<feature type="compositionally biased region" description="Basic and acidic residues" evidence="1">
    <location>
        <begin position="94"/>
        <end position="124"/>
    </location>
</feature>
<feature type="compositionally biased region" description="Pro residues" evidence="1">
    <location>
        <begin position="147"/>
        <end position="157"/>
    </location>
</feature>
<evidence type="ECO:0000313" key="4">
    <source>
        <dbReference type="Proteomes" id="UP001323798"/>
    </source>
</evidence>
<dbReference type="RefSeq" id="WP_320943074.1">
    <property type="nucleotide sequence ID" value="NZ_BAABEU010000011.1"/>
</dbReference>
<feature type="compositionally biased region" description="Low complexity" evidence="1">
    <location>
        <begin position="75"/>
        <end position="90"/>
    </location>
</feature>
<sequence>MNPSTLIWIVVGIIVVLVIAGVVIALVATARGRREHHLEVQHNKAEEMRNDARETAIRAQQHEAEAARARADAAAAAAAAEDAKARAAQASVDAQRRSGVIDDHRTEAEKLRTQEAETRRKADETDPYVGQDTRAAQRAQNERTPVPNNPPPDLRSS</sequence>
<keyword evidence="2" id="KW-1133">Transmembrane helix</keyword>
<protein>
    <submittedName>
        <fullName evidence="3">Uncharacterized protein</fullName>
    </submittedName>
</protein>
<accession>A0ABZ0SRP8</accession>
<keyword evidence="2" id="KW-0472">Membrane</keyword>
<reference evidence="3 4" key="1">
    <citation type="submission" date="2023-11" db="EMBL/GenBank/DDBJ databases">
        <title>Genome sequence of Microbacterium rhizosphaerae KACC 19337.</title>
        <authorList>
            <person name="Choi H."/>
            <person name="Kim S."/>
            <person name="Kim Y."/>
            <person name="Kwon S.-W."/>
            <person name="Heo J."/>
        </authorList>
    </citation>
    <scope>NUCLEOTIDE SEQUENCE [LARGE SCALE GENOMIC DNA]</scope>
    <source>
        <strain evidence="3 4">KACC 19337</strain>
    </source>
</reference>
<name>A0ABZ0SRP8_9MICO</name>
<dbReference type="Proteomes" id="UP001323798">
    <property type="component" value="Chromosome"/>
</dbReference>
<dbReference type="EMBL" id="CP139368">
    <property type="protein sequence ID" value="WPR90362.1"/>
    <property type="molecule type" value="Genomic_DNA"/>
</dbReference>
<feature type="region of interest" description="Disordered" evidence="1">
    <location>
        <begin position="75"/>
        <end position="157"/>
    </location>
</feature>
<proteinExistence type="predicted"/>
<feature type="transmembrane region" description="Helical" evidence="2">
    <location>
        <begin position="6"/>
        <end position="28"/>
    </location>
</feature>
<keyword evidence="2" id="KW-0812">Transmembrane</keyword>
<evidence type="ECO:0000313" key="3">
    <source>
        <dbReference type="EMBL" id="WPR90362.1"/>
    </source>
</evidence>
<keyword evidence="4" id="KW-1185">Reference proteome</keyword>
<gene>
    <name evidence="3" type="ORF">SM116_03470</name>
</gene>
<organism evidence="3 4">
    <name type="scientific">Microbacterium rhizosphaerae</name>
    <dbReference type="NCBI Taxonomy" id="1678237"/>
    <lineage>
        <taxon>Bacteria</taxon>
        <taxon>Bacillati</taxon>
        <taxon>Actinomycetota</taxon>
        <taxon>Actinomycetes</taxon>
        <taxon>Micrococcales</taxon>
        <taxon>Microbacteriaceae</taxon>
        <taxon>Microbacterium</taxon>
    </lineage>
</organism>